<comment type="caution">
    <text evidence="1">The sequence shown here is derived from an EMBL/GenBank/DDBJ whole genome shotgun (WGS) entry which is preliminary data.</text>
</comment>
<dbReference type="OrthoDB" id="2082826at2"/>
<dbReference type="EMBL" id="WXEY01000012">
    <property type="protein sequence ID" value="MZP30363.1"/>
    <property type="molecule type" value="Genomic_DNA"/>
</dbReference>
<gene>
    <name evidence="1" type="ORF">GTO91_11635</name>
</gene>
<sequence length="119" mass="13245">MKSQPYTHPSIPREVQGHPLLPGALPLVESADLAHYLAGWTRVFYLRHQSFVKSVDAITPEAMAEIFAETWHDFLGQALSRFPLEDSQIRLSEIVDAAIARGLDHFRRTGADGGPTTIH</sequence>
<protein>
    <submittedName>
        <fullName evidence="1">Uncharacterized protein</fullName>
    </submittedName>
</protein>
<proteinExistence type="predicted"/>
<organism evidence="1 2">
    <name type="scientific">Heliomicrobium undosum</name>
    <dbReference type="NCBI Taxonomy" id="121734"/>
    <lineage>
        <taxon>Bacteria</taxon>
        <taxon>Bacillati</taxon>
        <taxon>Bacillota</taxon>
        <taxon>Clostridia</taxon>
        <taxon>Eubacteriales</taxon>
        <taxon>Heliobacteriaceae</taxon>
        <taxon>Heliomicrobium</taxon>
    </lineage>
</organism>
<accession>A0A845L285</accession>
<dbReference type="RefSeq" id="WP_161258884.1">
    <property type="nucleotide sequence ID" value="NZ_WXEY01000012.1"/>
</dbReference>
<keyword evidence="2" id="KW-1185">Reference proteome</keyword>
<evidence type="ECO:0000313" key="2">
    <source>
        <dbReference type="Proteomes" id="UP000463470"/>
    </source>
</evidence>
<dbReference type="AlphaFoldDB" id="A0A845L285"/>
<dbReference type="Proteomes" id="UP000463470">
    <property type="component" value="Unassembled WGS sequence"/>
</dbReference>
<reference evidence="1 2" key="1">
    <citation type="submission" date="2020-01" db="EMBL/GenBank/DDBJ databases">
        <title>Whole-genome sequence of Heliobacterium undosum DSM 13378.</title>
        <authorList>
            <person name="Kyndt J.A."/>
            <person name="Meyer T.E."/>
        </authorList>
    </citation>
    <scope>NUCLEOTIDE SEQUENCE [LARGE SCALE GENOMIC DNA]</scope>
    <source>
        <strain evidence="1 2">DSM 13378</strain>
    </source>
</reference>
<evidence type="ECO:0000313" key="1">
    <source>
        <dbReference type="EMBL" id="MZP30363.1"/>
    </source>
</evidence>
<name>A0A845L285_9FIRM</name>